<keyword evidence="2" id="KW-0812">Transmembrane</keyword>
<gene>
    <name evidence="3" type="ORF">KUTeg_010959</name>
</gene>
<evidence type="ECO:0000256" key="2">
    <source>
        <dbReference type="SAM" id="Phobius"/>
    </source>
</evidence>
<evidence type="ECO:0000313" key="3">
    <source>
        <dbReference type="EMBL" id="KAJ8311604.1"/>
    </source>
</evidence>
<feature type="region of interest" description="Disordered" evidence="1">
    <location>
        <begin position="109"/>
        <end position="150"/>
    </location>
</feature>
<reference evidence="3 4" key="1">
    <citation type="submission" date="2022-12" db="EMBL/GenBank/DDBJ databases">
        <title>Chromosome-level genome of Tegillarca granosa.</title>
        <authorList>
            <person name="Kim J."/>
        </authorList>
    </citation>
    <scope>NUCLEOTIDE SEQUENCE [LARGE SCALE GENOMIC DNA]</scope>
    <source>
        <strain evidence="3">Teg-2019</strain>
        <tissue evidence="3">Adductor muscle</tissue>
    </source>
</reference>
<proteinExistence type="predicted"/>
<keyword evidence="2" id="KW-1133">Transmembrane helix</keyword>
<dbReference type="Proteomes" id="UP001217089">
    <property type="component" value="Unassembled WGS sequence"/>
</dbReference>
<feature type="transmembrane region" description="Helical" evidence="2">
    <location>
        <begin position="275"/>
        <end position="301"/>
    </location>
</feature>
<dbReference type="EMBL" id="JARBDR010000496">
    <property type="protein sequence ID" value="KAJ8311604.1"/>
    <property type="molecule type" value="Genomic_DNA"/>
</dbReference>
<feature type="compositionally biased region" description="Polar residues" evidence="1">
    <location>
        <begin position="111"/>
        <end position="126"/>
    </location>
</feature>
<evidence type="ECO:0000256" key="1">
    <source>
        <dbReference type="SAM" id="MobiDB-lite"/>
    </source>
</evidence>
<accession>A0ABQ9F2H4</accession>
<keyword evidence="2" id="KW-0472">Membrane</keyword>
<organism evidence="3 4">
    <name type="scientific">Tegillarca granosa</name>
    <name type="common">Malaysian cockle</name>
    <name type="synonym">Anadara granosa</name>
    <dbReference type="NCBI Taxonomy" id="220873"/>
    <lineage>
        <taxon>Eukaryota</taxon>
        <taxon>Metazoa</taxon>
        <taxon>Spiralia</taxon>
        <taxon>Lophotrochozoa</taxon>
        <taxon>Mollusca</taxon>
        <taxon>Bivalvia</taxon>
        <taxon>Autobranchia</taxon>
        <taxon>Pteriomorphia</taxon>
        <taxon>Arcoida</taxon>
        <taxon>Arcoidea</taxon>
        <taxon>Arcidae</taxon>
        <taxon>Tegillarca</taxon>
    </lineage>
</organism>
<comment type="caution">
    <text evidence="3">The sequence shown here is derived from an EMBL/GenBank/DDBJ whole genome shotgun (WGS) entry which is preliminary data.</text>
</comment>
<evidence type="ECO:0000313" key="4">
    <source>
        <dbReference type="Proteomes" id="UP001217089"/>
    </source>
</evidence>
<protein>
    <submittedName>
        <fullName evidence="3">Uncharacterized protein</fullName>
    </submittedName>
</protein>
<feature type="region of interest" description="Disordered" evidence="1">
    <location>
        <begin position="175"/>
        <end position="204"/>
    </location>
</feature>
<dbReference type="CDD" id="cd12087">
    <property type="entry name" value="TM_EGFR-like"/>
    <property type="match status" value="1"/>
</dbReference>
<name>A0ABQ9F2H4_TEGGR</name>
<keyword evidence="4" id="KW-1185">Reference proteome</keyword>
<feature type="compositionally biased region" description="Polar residues" evidence="1">
    <location>
        <begin position="190"/>
        <end position="199"/>
    </location>
</feature>
<sequence length="324" mass="35624">MDLIVQEFTIQGFDIPLMQHLNLSFCFGLTLNHCDNPPSVDYYLQLASPRNAETYERIFHLVQLSYIYDHTSFLYTLKSQISKRIPYTPCSGTESVPVLQKPPKCIPYKPSSITTSKPHTGKSYSTKYPPHVKPTKSPVAPTKSTQGPPVTIVTTAKHMPKTSETITMYTTTVPSTAKPHTVKPHPTKYQPHTTTTQHSVAPGASKTLGKPCTPGAMQGVACEKNETCVAQGPIFPTWNPHVKKTTQSAATVQPNVQVSTSRIASHQASGTKINMTALIVGSILGGLIVIVLIATVVIFVIRKRRMYYRGHQLLLSEEDTDVVI</sequence>